<dbReference type="VEuPathDB" id="VectorBase:PPAI003993"/>
<keyword evidence="3" id="KW-1133">Transmembrane helix</keyword>
<dbReference type="Gene3D" id="1.20.1250.20">
    <property type="entry name" value="MFS general substrate transporter like domains"/>
    <property type="match status" value="2"/>
</dbReference>
<dbReference type="FunFam" id="1.20.1250.20:FF:000059">
    <property type="entry name" value="Solute carrier family 17 member 9"/>
    <property type="match status" value="1"/>
</dbReference>
<sequence>MEERLKYSLLRDATDNQNIWSRQEKRLWFCTLILGTTTLYSTRTTMPLLVPAVASERKWNKTDSGTILSSFFWGYTLTQVLGGYFSDRIGGQRVILAAAIGWSLITFWMPNIILMAPKSLSWGIPFIVVIRIINGACQGVHFPSMISITSQNLCATERASFFSMLTCGSALGTLLTGILGSLILDYFGWPSVFRVIGFLGLAWTLFLRYYTMSSDKSRVVNVQCPKLTHHDTAVPWLRFLRHSSLWACVIAHACEMNCFFVLLSWLPTYFHDSFPTAKGWVVNMIPWLALPPCTVLGKMLTDWLVARNWSLTSVRKIVQSCCFASQNLALAVMCQATDFGTALVCMTVVIGGSGFHNNGVTVNPQDLSPTYSGSVFGLMNTMGAVPGFLGVYLAGYILELTQSWTVVFTTSIAINFFGWIVFTLFGSADVIQ</sequence>
<evidence type="ECO:0000313" key="6">
    <source>
        <dbReference type="EnsemblMetazoa" id="PPAI003993-PA"/>
    </source>
</evidence>
<keyword evidence="2" id="KW-0812">Transmembrane</keyword>
<evidence type="ECO:0000313" key="7">
    <source>
        <dbReference type="Proteomes" id="UP000092462"/>
    </source>
</evidence>
<evidence type="ECO:0000256" key="2">
    <source>
        <dbReference type="ARBA" id="ARBA00022692"/>
    </source>
</evidence>
<dbReference type="VEuPathDB" id="VectorBase:PPAPM1_008803"/>
<feature type="domain" description="Major facilitator superfamily (MFS) profile" evidence="5">
    <location>
        <begin position="28"/>
        <end position="432"/>
    </location>
</feature>
<accession>A0A1B0D8X0</accession>
<dbReference type="EMBL" id="AJVK01004164">
    <property type="status" value="NOT_ANNOTATED_CDS"/>
    <property type="molecule type" value="Genomic_DNA"/>
</dbReference>
<dbReference type="Proteomes" id="UP000092462">
    <property type="component" value="Unassembled WGS sequence"/>
</dbReference>
<protein>
    <recommendedName>
        <fullName evidence="5">Major facilitator superfamily (MFS) profile domain-containing protein</fullName>
    </recommendedName>
</protein>
<dbReference type="FunFam" id="1.20.1250.20:FF:000325">
    <property type="entry name" value="Transporter, major facilitator family protein"/>
    <property type="match status" value="1"/>
</dbReference>
<dbReference type="CDD" id="cd17380">
    <property type="entry name" value="MFS_SLC17A9_like"/>
    <property type="match status" value="1"/>
</dbReference>
<dbReference type="EnsemblMetazoa" id="PPAI003993-RA">
    <property type="protein sequence ID" value="PPAI003993-PA"/>
    <property type="gene ID" value="PPAI003993"/>
</dbReference>
<dbReference type="InterPro" id="IPR011701">
    <property type="entry name" value="MFS"/>
</dbReference>
<evidence type="ECO:0000256" key="1">
    <source>
        <dbReference type="ARBA" id="ARBA00004141"/>
    </source>
</evidence>
<dbReference type="PANTHER" id="PTHR11662:SF279">
    <property type="entry name" value="VOLTAGE-GATED PURINE NUCLEOTIDE UNIPORTER SLC17A9"/>
    <property type="match status" value="1"/>
</dbReference>
<name>A0A1B0D8X0_PHLPP</name>
<comment type="subcellular location">
    <subcellularLocation>
        <location evidence="1">Membrane</location>
        <topology evidence="1">Multi-pass membrane protein</topology>
    </subcellularLocation>
</comment>
<dbReference type="EMBL" id="AJVK01004163">
    <property type="status" value="NOT_ANNOTATED_CDS"/>
    <property type="molecule type" value="Genomic_DNA"/>
</dbReference>
<evidence type="ECO:0000259" key="5">
    <source>
        <dbReference type="PROSITE" id="PS50850"/>
    </source>
</evidence>
<dbReference type="InterPro" id="IPR044777">
    <property type="entry name" value="SLC17A9-like"/>
</dbReference>
<keyword evidence="4" id="KW-0472">Membrane</keyword>
<keyword evidence="7" id="KW-1185">Reference proteome</keyword>
<proteinExistence type="predicted"/>
<dbReference type="GO" id="GO:0015291">
    <property type="term" value="F:secondary active transmembrane transporter activity"/>
    <property type="evidence" value="ECO:0007669"/>
    <property type="project" value="UniProtKB-ARBA"/>
</dbReference>
<dbReference type="PANTHER" id="PTHR11662">
    <property type="entry name" value="SOLUTE CARRIER FAMILY 17"/>
    <property type="match status" value="1"/>
</dbReference>
<dbReference type="GO" id="GO:0016020">
    <property type="term" value="C:membrane"/>
    <property type="evidence" value="ECO:0007669"/>
    <property type="project" value="UniProtKB-SubCell"/>
</dbReference>
<organism evidence="6 7">
    <name type="scientific">Phlebotomus papatasi</name>
    <name type="common">Sandfly</name>
    <dbReference type="NCBI Taxonomy" id="29031"/>
    <lineage>
        <taxon>Eukaryota</taxon>
        <taxon>Metazoa</taxon>
        <taxon>Ecdysozoa</taxon>
        <taxon>Arthropoda</taxon>
        <taxon>Hexapoda</taxon>
        <taxon>Insecta</taxon>
        <taxon>Pterygota</taxon>
        <taxon>Neoptera</taxon>
        <taxon>Endopterygota</taxon>
        <taxon>Diptera</taxon>
        <taxon>Nematocera</taxon>
        <taxon>Psychodoidea</taxon>
        <taxon>Psychodidae</taxon>
        <taxon>Phlebotomus</taxon>
        <taxon>Phlebotomus</taxon>
    </lineage>
</organism>
<evidence type="ECO:0000256" key="3">
    <source>
        <dbReference type="ARBA" id="ARBA00022989"/>
    </source>
</evidence>
<dbReference type="InterPro" id="IPR020846">
    <property type="entry name" value="MFS_dom"/>
</dbReference>
<dbReference type="GO" id="GO:0015867">
    <property type="term" value="P:ATP transport"/>
    <property type="evidence" value="ECO:0007669"/>
    <property type="project" value="TreeGrafter"/>
</dbReference>
<dbReference type="AlphaFoldDB" id="A0A1B0D8X0"/>
<dbReference type="InterPro" id="IPR050382">
    <property type="entry name" value="MFS_Na/Anion_cotransporter"/>
</dbReference>
<dbReference type="Pfam" id="PF07690">
    <property type="entry name" value="MFS_1"/>
    <property type="match status" value="1"/>
</dbReference>
<dbReference type="InterPro" id="IPR036259">
    <property type="entry name" value="MFS_trans_sf"/>
</dbReference>
<dbReference type="PROSITE" id="PS50850">
    <property type="entry name" value="MFS"/>
    <property type="match status" value="1"/>
</dbReference>
<dbReference type="SUPFAM" id="SSF103473">
    <property type="entry name" value="MFS general substrate transporter"/>
    <property type="match status" value="1"/>
</dbReference>
<reference evidence="6" key="1">
    <citation type="submission" date="2022-08" db="UniProtKB">
        <authorList>
            <consortium name="EnsemblMetazoa"/>
        </authorList>
    </citation>
    <scope>IDENTIFICATION</scope>
    <source>
        <strain evidence="6">Israel</strain>
    </source>
</reference>
<evidence type="ECO:0000256" key="4">
    <source>
        <dbReference type="ARBA" id="ARBA00023136"/>
    </source>
</evidence>